<evidence type="ECO:0000313" key="2">
    <source>
        <dbReference type="Proteomes" id="UP001261666"/>
    </source>
</evidence>
<reference evidence="1" key="1">
    <citation type="submission" date="2023-08" db="EMBL/GenBank/DDBJ databases">
        <title>Functional and genomic diversity of the sorghum phyllosphere microbiome.</title>
        <authorList>
            <person name="Shade A."/>
        </authorList>
    </citation>
    <scope>NUCLEOTIDE SEQUENCE</scope>
    <source>
        <strain evidence="1">SORGH_AS_0885</strain>
    </source>
</reference>
<name>A0ACC6ICL7_9ACTN</name>
<sequence>MAGTNEHGVPVHPWSWVPSLAGLVLIGVPFFLVAIEVAAWRSPWVLGAIAGGLGSSAVAWVLDRESSRQTRVVRAHLGMRWGETTQDWRAHRTDALCWTLSLAAAWPAHAAGGPWWVVASILLLNGRLAASNGVSALQGWRREREDRSLPPAPAPLVSEESVS</sequence>
<organism evidence="1 2">
    <name type="scientific">Nocardioides zeae</name>
    <dbReference type="NCBI Taxonomy" id="1457234"/>
    <lineage>
        <taxon>Bacteria</taxon>
        <taxon>Bacillati</taxon>
        <taxon>Actinomycetota</taxon>
        <taxon>Actinomycetes</taxon>
        <taxon>Propionibacteriales</taxon>
        <taxon>Nocardioidaceae</taxon>
        <taxon>Nocardioides</taxon>
    </lineage>
</organism>
<accession>A0ACC6ICL7</accession>
<protein>
    <submittedName>
        <fullName evidence="1">Uncharacterized protein</fullName>
    </submittedName>
</protein>
<proteinExistence type="predicted"/>
<comment type="caution">
    <text evidence="1">The sequence shown here is derived from an EMBL/GenBank/DDBJ whole genome shotgun (WGS) entry which is preliminary data.</text>
</comment>
<gene>
    <name evidence="1" type="ORF">QE364_000159</name>
</gene>
<dbReference type="Proteomes" id="UP001261666">
    <property type="component" value="Unassembled WGS sequence"/>
</dbReference>
<dbReference type="EMBL" id="JAVIZJ010000001">
    <property type="protein sequence ID" value="MDR6208471.1"/>
    <property type="molecule type" value="Genomic_DNA"/>
</dbReference>
<evidence type="ECO:0000313" key="1">
    <source>
        <dbReference type="EMBL" id="MDR6208471.1"/>
    </source>
</evidence>
<keyword evidence="2" id="KW-1185">Reference proteome</keyword>